<accession>A0ABR1Y0B6</accession>
<dbReference type="Gene3D" id="3.40.830.10">
    <property type="entry name" value="LigB-like"/>
    <property type="match status" value="1"/>
</dbReference>
<dbReference type="CDD" id="cd07361">
    <property type="entry name" value="MEMO_like"/>
    <property type="match status" value="1"/>
</dbReference>
<evidence type="ECO:0000313" key="3">
    <source>
        <dbReference type="Proteomes" id="UP001456524"/>
    </source>
</evidence>
<dbReference type="HAMAP" id="MF_00055">
    <property type="entry name" value="MEMO1"/>
    <property type="match status" value="1"/>
</dbReference>
<dbReference type="InterPro" id="IPR002737">
    <property type="entry name" value="MEMO1_fam"/>
</dbReference>
<dbReference type="NCBIfam" id="TIGR04336">
    <property type="entry name" value="AmmeMemoSam_B"/>
    <property type="match status" value="1"/>
</dbReference>
<protein>
    <submittedName>
        <fullName evidence="2">MEMO1 family</fullName>
    </submittedName>
</protein>
<reference evidence="2 3" key="1">
    <citation type="journal article" date="2022" name="G3 (Bethesda)">
        <title>Enemy or ally: a genomic approach to elucidate the lifestyle of Phyllosticta citrichinaensis.</title>
        <authorList>
            <person name="Buijs V.A."/>
            <person name="Groenewald J.Z."/>
            <person name="Haridas S."/>
            <person name="LaButti K.M."/>
            <person name="Lipzen A."/>
            <person name="Martin F.M."/>
            <person name="Barry K."/>
            <person name="Grigoriev I.V."/>
            <person name="Crous P.W."/>
            <person name="Seidl M.F."/>
        </authorList>
    </citation>
    <scope>NUCLEOTIDE SEQUENCE [LARGE SCALE GENOMIC DNA]</scope>
    <source>
        <strain evidence="2 3">CBS 129764</strain>
    </source>
</reference>
<evidence type="ECO:0000313" key="2">
    <source>
        <dbReference type="EMBL" id="KAK8173907.1"/>
    </source>
</evidence>
<organism evidence="2 3">
    <name type="scientific">Phyllosticta citrichinensis</name>
    <dbReference type="NCBI Taxonomy" id="1130410"/>
    <lineage>
        <taxon>Eukaryota</taxon>
        <taxon>Fungi</taxon>
        <taxon>Dikarya</taxon>
        <taxon>Ascomycota</taxon>
        <taxon>Pezizomycotina</taxon>
        <taxon>Dothideomycetes</taxon>
        <taxon>Dothideomycetes incertae sedis</taxon>
        <taxon>Botryosphaeriales</taxon>
        <taxon>Phyllostictaceae</taxon>
        <taxon>Phyllosticta</taxon>
    </lineage>
</organism>
<dbReference type="PANTHER" id="PTHR11060">
    <property type="entry name" value="PROTEIN MEMO1"/>
    <property type="match status" value="1"/>
</dbReference>
<keyword evidence="3" id="KW-1185">Reference proteome</keyword>
<comment type="caution">
    <text evidence="2">The sequence shown here is derived from an EMBL/GenBank/DDBJ whole genome shotgun (WGS) entry which is preliminary data.</text>
</comment>
<proteinExistence type="inferred from homology"/>
<sequence>MPSREASHAGSWYSSSKSTLSSELDQWLEAVPASTEGIRPASQDITIDLPSAGARAIIAPHAGYAYSGPAAAWAYKALDLSNAPTRSSKRVFLLGPSHHYYLTGCALSECDTYETPLGNLKIDTETVAELHKKGKFDKMSVSQDEDEHSLEMHLPYIYKMMSRQFSDPDQFPPVVPILVGATSGATERQYGEILAPYLADPTTVFIISSDFCHWGSRFRYTYYESAPGGSRSLRTSDAPPKQPAIHESISNVDGYCMDAVESKSHKNFLEILEETGNTVCGRHPIGVVMAAIETLSLEEEKGKFRFVRYERSSDCVTPRDSSVSYCSALAIF</sequence>
<evidence type="ECO:0000256" key="1">
    <source>
        <dbReference type="ARBA" id="ARBA00006315"/>
    </source>
</evidence>
<dbReference type="Proteomes" id="UP001456524">
    <property type="component" value="Unassembled WGS sequence"/>
</dbReference>
<name>A0ABR1Y0B6_9PEZI</name>
<dbReference type="Pfam" id="PF01875">
    <property type="entry name" value="Memo"/>
    <property type="match status" value="1"/>
</dbReference>
<dbReference type="EMBL" id="JBBWUH010000003">
    <property type="protein sequence ID" value="KAK8173907.1"/>
    <property type="molecule type" value="Genomic_DNA"/>
</dbReference>
<comment type="similarity">
    <text evidence="1">Belongs to the MEMO1 family.</text>
</comment>
<gene>
    <name evidence="2" type="ORF">IWX90DRAFT_381430</name>
</gene>
<dbReference type="PANTHER" id="PTHR11060:SF0">
    <property type="entry name" value="PROTEIN MEMO1"/>
    <property type="match status" value="1"/>
</dbReference>